<keyword evidence="4" id="KW-0472">Membrane</keyword>
<dbReference type="Pfam" id="PF04116">
    <property type="entry name" value="FA_hydroxylase"/>
    <property type="match status" value="1"/>
</dbReference>
<proteinExistence type="inferred from homology"/>
<dbReference type="EMBL" id="JBHLTL010000004">
    <property type="protein sequence ID" value="MFC0589077.1"/>
    <property type="molecule type" value="Genomic_DNA"/>
</dbReference>
<keyword evidence="3" id="KW-0560">Oxidoreductase</keyword>
<keyword evidence="2" id="KW-0125">Carotenoid biosynthesis</keyword>
<comment type="caution">
    <text evidence="6">The sequence shown here is derived from an EMBL/GenBank/DDBJ whole genome shotgun (WGS) entry which is preliminary data.</text>
</comment>
<dbReference type="InterPro" id="IPR006694">
    <property type="entry name" value="Fatty_acid_hydroxylase"/>
</dbReference>
<reference evidence="6 7" key="1">
    <citation type="submission" date="2024-09" db="EMBL/GenBank/DDBJ databases">
        <authorList>
            <person name="Sun Q."/>
            <person name="Mori K."/>
        </authorList>
    </citation>
    <scope>NUCLEOTIDE SEQUENCE [LARGE SCALE GENOMIC DNA]</scope>
    <source>
        <strain evidence="6 7">NCAIM B.02537</strain>
    </source>
</reference>
<dbReference type="InterPro" id="IPR045019">
    <property type="entry name" value="BETA-OHASE-like"/>
</dbReference>
<keyword evidence="4" id="KW-1133">Transmembrane helix</keyword>
<feature type="transmembrane region" description="Helical" evidence="4">
    <location>
        <begin position="6"/>
        <end position="25"/>
    </location>
</feature>
<evidence type="ECO:0000256" key="2">
    <source>
        <dbReference type="ARBA" id="ARBA00022746"/>
    </source>
</evidence>
<dbReference type="PANTHER" id="PTHR31899">
    <property type="entry name" value="BETA-CAROTENE 3-HYDROXYLASE 1, CHLOROPLASTIC"/>
    <property type="match status" value="1"/>
</dbReference>
<feature type="transmembrane region" description="Helical" evidence="4">
    <location>
        <begin position="74"/>
        <end position="95"/>
    </location>
</feature>
<feature type="domain" description="Fatty acid hydroxylase" evidence="5">
    <location>
        <begin position="11"/>
        <end position="140"/>
    </location>
</feature>
<evidence type="ECO:0000256" key="1">
    <source>
        <dbReference type="ARBA" id="ARBA00009324"/>
    </source>
</evidence>
<evidence type="ECO:0000259" key="5">
    <source>
        <dbReference type="Pfam" id="PF04116"/>
    </source>
</evidence>
<evidence type="ECO:0000313" key="7">
    <source>
        <dbReference type="Proteomes" id="UP001589943"/>
    </source>
</evidence>
<gene>
    <name evidence="6" type="ORF">ACFFF7_06595</name>
</gene>
<dbReference type="PANTHER" id="PTHR31899:SF9">
    <property type="entry name" value="BETA-CAROTENE 3-HYDROXYLASE 1, CHLOROPLASTIC"/>
    <property type="match status" value="1"/>
</dbReference>
<accession>A0ABV6PI40</accession>
<sequence length="167" mass="18916">MHWVELALIFLATVAAMELFAYVMHRWVMHGPGWFLHESHHRVRHGLFELNDLYGVIFALPSIALLWLGIRGGWGDATAAVGAGIAGYGAIYFGFHDWIVHRRLPHRIVPKSAYFKRIVQAHRLHHVVESKHGTVSFGFLWAPPIDVLNAQLRESKDAVLRAPSVQD</sequence>
<keyword evidence="4" id="KW-0812">Transmembrane</keyword>
<dbReference type="Proteomes" id="UP001589943">
    <property type="component" value="Unassembled WGS sequence"/>
</dbReference>
<evidence type="ECO:0000256" key="3">
    <source>
        <dbReference type="ARBA" id="ARBA00023002"/>
    </source>
</evidence>
<feature type="transmembrane region" description="Helical" evidence="4">
    <location>
        <begin position="46"/>
        <end position="68"/>
    </location>
</feature>
<organism evidence="6 7">
    <name type="scientific">Novosphingobium aquiterrae</name>
    <dbReference type="NCBI Taxonomy" id="624388"/>
    <lineage>
        <taxon>Bacteria</taxon>
        <taxon>Pseudomonadati</taxon>
        <taxon>Pseudomonadota</taxon>
        <taxon>Alphaproteobacteria</taxon>
        <taxon>Sphingomonadales</taxon>
        <taxon>Sphingomonadaceae</taxon>
        <taxon>Novosphingobium</taxon>
    </lineage>
</organism>
<dbReference type="RefSeq" id="WP_379480583.1">
    <property type="nucleotide sequence ID" value="NZ_JBHLTL010000004.1"/>
</dbReference>
<evidence type="ECO:0000256" key="4">
    <source>
        <dbReference type="SAM" id="Phobius"/>
    </source>
</evidence>
<keyword evidence="7" id="KW-1185">Reference proteome</keyword>
<evidence type="ECO:0000313" key="6">
    <source>
        <dbReference type="EMBL" id="MFC0589077.1"/>
    </source>
</evidence>
<name>A0ABV6PI40_9SPHN</name>
<protein>
    <submittedName>
        <fullName evidence="6">Sterol desaturase family protein</fullName>
    </submittedName>
</protein>
<comment type="similarity">
    <text evidence="1">Belongs to the sterol desaturase family.</text>
</comment>